<keyword evidence="1" id="KW-0812">Transmembrane</keyword>
<proteinExistence type="predicted"/>
<feature type="transmembrane region" description="Helical" evidence="1">
    <location>
        <begin position="187"/>
        <end position="204"/>
    </location>
</feature>
<dbReference type="Pfam" id="PF09913">
    <property type="entry name" value="DUF2142"/>
    <property type="match status" value="1"/>
</dbReference>
<feature type="transmembrane region" description="Helical" evidence="1">
    <location>
        <begin position="211"/>
        <end position="228"/>
    </location>
</feature>
<keyword evidence="3" id="KW-1185">Reference proteome</keyword>
<dbReference type="OrthoDB" id="2207022at2"/>
<evidence type="ECO:0000313" key="3">
    <source>
        <dbReference type="Proteomes" id="UP000315128"/>
    </source>
</evidence>
<gene>
    <name evidence="2" type="ORF">FLP15_03975</name>
</gene>
<feature type="transmembrane region" description="Helical" evidence="1">
    <location>
        <begin position="272"/>
        <end position="294"/>
    </location>
</feature>
<feature type="transmembrane region" description="Helical" evidence="1">
    <location>
        <begin position="404"/>
        <end position="424"/>
    </location>
</feature>
<name>A0A514Z7A3_9LACT</name>
<feature type="transmembrane region" description="Helical" evidence="1">
    <location>
        <begin position="134"/>
        <end position="157"/>
    </location>
</feature>
<evidence type="ECO:0000256" key="1">
    <source>
        <dbReference type="SAM" id="Phobius"/>
    </source>
</evidence>
<feature type="transmembrane region" description="Helical" evidence="1">
    <location>
        <begin position="234"/>
        <end position="251"/>
    </location>
</feature>
<dbReference type="InterPro" id="IPR018674">
    <property type="entry name" value="DUF2142_membrane"/>
</dbReference>
<protein>
    <submittedName>
        <fullName evidence="2">DUF2142 domain-containing protein</fullName>
    </submittedName>
</protein>
<accession>A0A514Z7A3</accession>
<keyword evidence="1" id="KW-1133">Transmembrane helix</keyword>
<feature type="transmembrane region" description="Helical" evidence="1">
    <location>
        <begin position="20"/>
        <end position="37"/>
    </location>
</feature>
<feature type="transmembrane region" description="Helical" evidence="1">
    <location>
        <begin position="436"/>
        <end position="463"/>
    </location>
</feature>
<organism evidence="2 3">
    <name type="scientific">Lactococcus protaetiae</name>
    <dbReference type="NCBI Taxonomy" id="2592653"/>
    <lineage>
        <taxon>Bacteria</taxon>
        <taxon>Bacillati</taxon>
        <taxon>Bacillota</taxon>
        <taxon>Bacilli</taxon>
        <taxon>Lactobacillales</taxon>
        <taxon>Streptococcaceae</taxon>
        <taxon>Lactococcus</taxon>
    </lineage>
</organism>
<sequence length="464" mass="52263">MKRSKRTENIIDKNIHKIYLILALLIGMTLSIAMPLFNEPDGQYHYTAATNIAGLSNDLSAYGEIEITSGIDQQIPHYQNGNFFKTYFKNKIKRMPMKELPRLNYIPSKSGFNYWSHITPAIGVWIGHLIYPSMGVMVVVGRLFSTFISVLSMFFIIRWVKAGKLLFFAVSLSPVIANSFSSLSYDATTFVITAFSIALAINITFKQKVEIKDFILFTLSAVMLWFGAKTNMKILIILVPFIMVVTYISNMRRKEGRELSDDFQENNRKKSLKVIGVAVTIACFIIGLVGLAIFKPTLLFSLYRILISHLINVTPGLTGNSIFQSILASPYPQINYTPLWLSAVWCVLIVLIILTEKKYVWAPIISWFALFLFLLGFGAVYYSFVTFVGQTAIVTQNRAVGAVVGVQGRYFTPTLILFSLFIGNSKFKLKLIPYQLVVNFAIVTIIVSNALLLFGTLFGIYYLS</sequence>
<feature type="transmembrane region" description="Helical" evidence="1">
    <location>
        <begin position="337"/>
        <end position="354"/>
    </location>
</feature>
<evidence type="ECO:0000313" key="2">
    <source>
        <dbReference type="EMBL" id="QDK70485.1"/>
    </source>
</evidence>
<dbReference type="KEGG" id="lack:FLP15_03975"/>
<reference evidence="2 3" key="1">
    <citation type="submission" date="2019-07" db="EMBL/GenBank/DDBJ databases">
        <title>Genome sequencing of KACC 19320.</title>
        <authorList>
            <person name="Heo J."/>
            <person name="Kim S.-J."/>
            <person name="Kim J.-S."/>
            <person name="Hong S.-B."/>
            <person name="Kwon S.-W."/>
        </authorList>
    </citation>
    <scope>NUCLEOTIDE SEQUENCE [LARGE SCALE GENOMIC DNA]</scope>
    <source>
        <strain evidence="2 3">KACC 19320</strain>
    </source>
</reference>
<dbReference type="Proteomes" id="UP000315128">
    <property type="component" value="Chromosome"/>
</dbReference>
<feature type="transmembrane region" description="Helical" evidence="1">
    <location>
        <begin position="361"/>
        <end position="384"/>
    </location>
</feature>
<keyword evidence="1" id="KW-0472">Membrane</keyword>
<dbReference type="RefSeq" id="WP_142766088.1">
    <property type="nucleotide sequence ID" value="NZ_CP041356.1"/>
</dbReference>
<dbReference type="AlphaFoldDB" id="A0A514Z7A3"/>
<dbReference type="EMBL" id="CP041356">
    <property type="protein sequence ID" value="QDK70485.1"/>
    <property type="molecule type" value="Genomic_DNA"/>
</dbReference>